<protein>
    <recommendedName>
        <fullName evidence="13">Claudin</fullName>
    </recommendedName>
</protein>
<dbReference type="GO" id="GO:0005198">
    <property type="term" value="F:structural molecule activity"/>
    <property type="evidence" value="ECO:0007669"/>
    <property type="project" value="InterPro"/>
</dbReference>
<gene>
    <name evidence="11" type="ORF">QYF61_026608</name>
</gene>
<keyword evidence="7" id="KW-0965">Cell junction</keyword>
<evidence type="ECO:0000256" key="7">
    <source>
        <dbReference type="ARBA" id="ARBA00022949"/>
    </source>
</evidence>
<proteinExistence type="inferred from homology"/>
<dbReference type="Pfam" id="PF00822">
    <property type="entry name" value="PMP22_Claudin"/>
    <property type="match status" value="2"/>
</dbReference>
<dbReference type="InterPro" id="IPR004031">
    <property type="entry name" value="PMP22/EMP/MP20/Claudin"/>
</dbReference>
<evidence type="ECO:0000256" key="9">
    <source>
        <dbReference type="ARBA" id="ARBA00023136"/>
    </source>
</evidence>
<evidence type="ECO:0000313" key="12">
    <source>
        <dbReference type="Proteomes" id="UP001333110"/>
    </source>
</evidence>
<evidence type="ECO:0000256" key="6">
    <source>
        <dbReference type="ARBA" id="ARBA00022692"/>
    </source>
</evidence>
<keyword evidence="12" id="KW-1185">Reference proteome</keyword>
<feature type="transmembrane region" description="Helical" evidence="10">
    <location>
        <begin position="110"/>
        <end position="134"/>
    </location>
</feature>
<evidence type="ECO:0008006" key="13">
    <source>
        <dbReference type="Google" id="ProtNLM"/>
    </source>
</evidence>
<dbReference type="AlphaFoldDB" id="A0AAN7SAS3"/>
<evidence type="ECO:0000313" key="11">
    <source>
        <dbReference type="EMBL" id="KAK4832952.1"/>
    </source>
</evidence>
<dbReference type="PANTHER" id="PTHR12002">
    <property type="entry name" value="CLAUDIN"/>
    <property type="match status" value="1"/>
</dbReference>
<dbReference type="GO" id="GO:0005923">
    <property type="term" value="C:bicellular tight junction"/>
    <property type="evidence" value="ECO:0007669"/>
    <property type="project" value="UniProtKB-SubCell"/>
</dbReference>
<feature type="transmembrane region" description="Helical" evidence="10">
    <location>
        <begin position="395"/>
        <end position="418"/>
    </location>
</feature>
<dbReference type="FunFam" id="1.20.140.150:FF:000001">
    <property type="entry name" value="Claudin"/>
    <property type="match status" value="1"/>
</dbReference>
<sequence>MASRSQKCKYKLCAWLREPAEVCALCKGNMVRGALQIAGLLVGGIGMIGTFAVTGMPQWRVSAFIENNIIVFETIWEGLWMHCIRQANIRMQCKVYDSVLALSPDLQASRGLMCAGSVLSFLAFMVAVIGMKCTRCVQSSWQAKGYVILTAGLLFILSGAAELIPVCWVANTIISDFYNPAVNVAQKRELGEALYLGWAAAFCLVAAGAIFCCFCHCCEKTRSYGYSAPTHYPAHSQHLHRKTGSSYSKSFNNKNHPATRQYLQQCKPGCSSLTPTPTLDVTHHSPIGSKDWSNQKHINFNNTHELSSHTIISRRSMACCVLQITGLIFGGVGMVGTLAATIMPQWRVSAYIDGNIVVFETIWEGLWMDCISQLGIRLQCKFYNSVLALPPPLEAFRALMCIAVILSIISFLMAIVGVKYTHRTKEDPQGISIFILAAGVAFLLTGILVLIPVSWTGGSIIRDFYDPEVPVPLKRELGAALFVGWFWAPHYKKDMEVLERVQRRARKLVKGLEQKSCEEWLRELGLFSLEKRRLRGDLIALYNSLKGGCSEVGVGLFSQVTSDRTRGNGLKLRQGRFRLDIRKFYFIERVIKHWNRLPREVVESPSLEVFKRRLDEVLRDMVSLSPGLHWHIQNADRKLFLHQPGGCCSHARGDAGKANAGASAPAGSPRTEDARWQIVFARL</sequence>
<dbReference type="PROSITE" id="PS01346">
    <property type="entry name" value="CLAUDIN"/>
    <property type="match status" value="2"/>
</dbReference>
<dbReference type="EMBL" id="JAUNZN010000001">
    <property type="protein sequence ID" value="KAK4832952.1"/>
    <property type="molecule type" value="Genomic_DNA"/>
</dbReference>
<feature type="transmembrane region" description="Helical" evidence="10">
    <location>
        <begin position="37"/>
        <end position="56"/>
    </location>
</feature>
<feature type="transmembrane region" description="Helical" evidence="10">
    <location>
        <begin position="320"/>
        <end position="343"/>
    </location>
</feature>
<feature type="transmembrane region" description="Helical" evidence="10">
    <location>
        <begin position="146"/>
        <end position="174"/>
    </location>
</feature>
<dbReference type="InterPro" id="IPR017974">
    <property type="entry name" value="Claudin_CS"/>
</dbReference>
<evidence type="ECO:0000256" key="10">
    <source>
        <dbReference type="SAM" id="Phobius"/>
    </source>
</evidence>
<dbReference type="Gene3D" id="1.20.140.150">
    <property type="match status" value="2"/>
</dbReference>
<keyword evidence="4" id="KW-0796">Tight junction</keyword>
<dbReference type="PRINTS" id="PR01446">
    <property type="entry name" value="CLAUDIN8"/>
</dbReference>
<feature type="transmembrane region" description="Helical" evidence="10">
    <location>
        <begin position="194"/>
        <end position="217"/>
    </location>
</feature>
<accession>A0AAN7SAS3</accession>
<comment type="caution">
    <text evidence="11">The sequence shown here is derived from an EMBL/GenBank/DDBJ whole genome shotgun (WGS) entry which is preliminary data.</text>
</comment>
<keyword evidence="9 10" id="KW-0472">Membrane</keyword>
<keyword evidence="8 10" id="KW-1133">Transmembrane helix</keyword>
<evidence type="ECO:0000256" key="4">
    <source>
        <dbReference type="ARBA" id="ARBA00022427"/>
    </source>
</evidence>
<keyword evidence="6 10" id="KW-0812">Transmembrane</keyword>
<name>A0AAN7SAS3_MYCAM</name>
<dbReference type="Proteomes" id="UP001333110">
    <property type="component" value="Unassembled WGS sequence"/>
</dbReference>
<reference evidence="11 12" key="1">
    <citation type="journal article" date="2023" name="J. Hered.">
        <title>Chromosome-level genome of the wood stork (Mycteria americana) provides insight into avian chromosome evolution.</title>
        <authorList>
            <person name="Flamio R. Jr."/>
            <person name="Ramstad K.M."/>
        </authorList>
    </citation>
    <scope>NUCLEOTIDE SEQUENCE [LARGE SCALE GENOMIC DNA]</scope>
    <source>
        <strain evidence="11">JAX WOST 10</strain>
    </source>
</reference>
<evidence type="ECO:0000256" key="2">
    <source>
        <dbReference type="ARBA" id="ARBA00004651"/>
    </source>
</evidence>
<evidence type="ECO:0000256" key="3">
    <source>
        <dbReference type="ARBA" id="ARBA00008295"/>
    </source>
</evidence>
<comment type="subcellular location">
    <subcellularLocation>
        <location evidence="1">Cell junction</location>
        <location evidence="1">Tight junction</location>
    </subcellularLocation>
    <subcellularLocation>
        <location evidence="2">Cell membrane</location>
        <topology evidence="2">Multi-pass membrane protein</topology>
    </subcellularLocation>
</comment>
<evidence type="ECO:0000256" key="5">
    <source>
        <dbReference type="ARBA" id="ARBA00022475"/>
    </source>
</evidence>
<evidence type="ECO:0000256" key="8">
    <source>
        <dbReference type="ARBA" id="ARBA00022989"/>
    </source>
</evidence>
<dbReference type="GO" id="GO:0005886">
    <property type="term" value="C:plasma membrane"/>
    <property type="evidence" value="ECO:0007669"/>
    <property type="project" value="UniProtKB-SubCell"/>
</dbReference>
<organism evidence="11 12">
    <name type="scientific">Mycteria americana</name>
    <name type="common">Wood stork</name>
    <dbReference type="NCBI Taxonomy" id="33587"/>
    <lineage>
        <taxon>Eukaryota</taxon>
        <taxon>Metazoa</taxon>
        <taxon>Chordata</taxon>
        <taxon>Craniata</taxon>
        <taxon>Vertebrata</taxon>
        <taxon>Euteleostomi</taxon>
        <taxon>Archelosauria</taxon>
        <taxon>Archosauria</taxon>
        <taxon>Dinosauria</taxon>
        <taxon>Saurischia</taxon>
        <taxon>Theropoda</taxon>
        <taxon>Coelurosauria</taxon>
        <taxon>Aves</taxon>
        <taxon>Neognathae</taxon>
        <taxon>Neoaves</taxon>
        <taxon>Aequornithes</taxon>
        <taxon>Ciconiiformes</taxon>
        <taxon>Ciconiidae</taxon>
        <taxon>Mycteria</taxon>
    </lineage>
</organism>
<dbReference type="PRINTS" id="PR01077">
    <property type="entry name" value="CLAUDIN"/>
</dbReference>
<dbReference type="InterPro" id="IPR006187">
    <property type="entry name" value="Claudin"/>
</dbReference>
<keyword evidence="5" id="KW-1003">Cell membrane</keyword>
<feature type="transmembrane region" description="Helical" evidence="10">
    <location>
        <begin position="430"/>
        <end position="455"/>
    </location>
</feature>
<comment type="similarity">
    <text evidence="3">Belongs to the claudin family.</text>
</comment>
<evidence type="ECO:0000256" key="1">
    <source>
        <dbReference type="ARBA" id="ARBA00004435"/>
    </source>
</evidence>